<keyword evidence="3" id="KW-1185">Reference proteome</keyword>
<dbReference type="InterPro" id="IPR004158">
    <property type="entry name" value="DUF247_pln"/>
</dbReference>
<organism evidence="2 3">
    <name type="scientific">Rhynchospora pubera</name>
    <dbReference type="NCBI Taxonomy" id="906938"/>
    <lineage>
        <taxon>Eukaryota</taxon>
        <taxon>Viridiplantae</taxon>
        <taxon>Streptophyta</taxon>
        <taxon>Embryophyta</taxon>
        <taxon>Tracheophyta</taxon>
        <taxon>Spermatophyta</taxon>
        <taxon>Magnoliopsida</taxon>
        <taxon>Liliopsida</taxon>
        <taxon>Poales</taxon>
        <taxon>Cyperaceae</taxon>
        <taxon>Cyperoideae</taxon>
        <taxon>Rhynchosporeae</taxon>
        <taxon>Rhynchospora</taxon>
    </lineage>
</organism>
<feature type="transmembrane region" description="Helical" evidence="1">
    <location>
        <begin position="457"/>
        <end position="484"/>
    </location>
</feature>
<evidence type="ECO:0000313" key="3">
    <source>
        <dbReference type="Proteomes" id="UP001140206"/>
    </source>
</evidence>
<dbReference type="AlphaFoldDB" id="A0AAV8HLA4"/>
<dbReference type="PANTHER" id="PTHR31170:SF25">
    <property type="entry name" value="BNAA09G04570D PROTEIN"/>
    <property type="match status" value="1"/>
</dbReference>
<dbReference type="EMBL" id="JAMFTS010000001">
    <property type="protein sequence ID" value="KAJ4817041.1"/>
    <property type="molecule type" value="Genomic_DNA"/>
</dbReference>
<reference evidence="2" key="1">
    <citation type="submission" date="2022-08" db="EMBL/GenBank/DDBJ databases">
        <authorList>
            <person name="Marques A."/>
        </authorList>
    </citation>
    <scope>NUCLEOTIDE SEQUENCE</scope>
    <source>
        <strain evidence="2">RhyPub2mFocal</strain>
        <tissue evidence="2">Leaves</tissue>
    </source>
</reference>
<keyword evidence="1" id="KW-1133">Transmembrane helix</keyword>
<dbReference type="PANTHER" id="PTHR31170">
    <property type="entry name" value="BNAC04G53230D PROTEIN"/>
    <property type="match status" value="1"/>
</dbReference>
<sequence>MEETPMEESPSNRTLMEESEVTVVDVKSSHLSESMQQKLNTLWGQPNETENFTIFRAPCNIRKTKKNLFEPFVVSIGPFHRGHTSLHSMEEKKWRFLRDYMSRGDHINLDLCISEMRLLEERTRRCYSETVHLNSDGFVEMMLLDGCFVLEYFLKCREGNSNSIFEVGWNSAFILSDLLLLENQIPFFVVEKLYEIGIQQDDQMHFLNYLATVMAARGPTGNPNLPTPPSTIHHLVHLCYHCSVPNPERPVVLSSKSFDLSRMLSPSRIKYFLLDLLIRVLRFPVTYRGRPPLIPFTTRNRSVMVIPCATELQDTGVKFRPKLTPRHMFDISFDHGVLEIPRLSITDDTKPLFANLVAFEQCKLGEINAHLTSFASFLDSLVNTKKDVMILQQCGIVENCLSSEEELTNFFNQVGEGAVLLDGHFLAELFIEVNRYCESSWNRQRARLLRDYFSSPWAAISLIAALILLVLTCVQSFFAVYAYFVPPRSS</sequence>
<keyword evidence="1" id="KW-0472">Membrane</keyword>
<evidence type="ECO:0000313" key="2">
    <source>
        <dbReference type="EMBL" id="KAJ4817041.1"/>
    </source>
</evidence>
<protein>
    <submittedName>
        <fullName evidence="2">Uncharacterized protein</fullName>
    </submittedName>
</protein>
<comment type="caution">
    <text evidence="2">The sequence shown here is derived from an EMBL/GenBank/DDBJ whole genome shotgun (WGS) entry which is preliminary data.</text>
</comment>
<name>A0AAV8HLA4_9POAL</name>
<gene>
    <name evidence="2" type="ORF">LUZ62_029607</name>
</gene>
<accession>A0AAV8HLA4</accession>
<evidence type="ECO:0000256" key="1">
    <source>
        <dbReference type="SAM" id="Phobius"/>
    </source>
</evidence>
<dbReference type="Proteomes" id="UP001140206">
    <property type="component" value="Chromosome 1"/>
</dbReference>
<keyword evidence="1" id="KW-0812">Transmembrane</keyword>
<proteinExistence type="predicted"/>
<dbReference type="Pfam" id="PF03140">
    <property type="entry name" value="DUF247"/>
    <property type="match status" value="1"/>
</dbReference>